<keyword evidence="6" id="KW-0479">Metal-binding</keyword>
<dbReference type="GO" id="GO:0008879">
    <property type="term" value="F:glucose-1-phosphate thymidylyltransferase activity"/>
    <property type="evidence" value="ECO:0007669"/>
    <property type="project" value="UniProtKB-EC"/>
</dbReference>
<evidence type="ECO:0000256" key="2">
    <source>
        <dbReference type="ARBA" id="ARBA00010480"/>
    </source>
</evidence>
<dbReference type="InterPro" id="IPR029044">
    <property type="entry name" value="Nucleotide-diphossugar_trans"/>
</dbReference>
<dbReference type="Pfam" id="PF00483">
    <property type="entry name" value="NTP_transferase"/>
    <property type="match status" value="1"/>
</dbReference>
<evidence type="ECO:0000259" key="9">
    <source>
        <dbReference type="Pfam" id="PF00483"/>
    </source>
</evidence>
<name>A0A3G3IEW3_9ARCH</name>
<organism evidence="10 11">
    <name type="scientific">Methanomethylophilus alvi</name>
    <dbReference type="NCBI Taxonomy" id="1291540"/>
    <lineage>
        <taxon>Archaea</taxon>
        <taxon>Methanobacteriati</taxon>
        <taxon>Thermoplasmatota</taxon>
        <taxon>Thermoplasmata</taxon>
        <taxon>Methanomassiliicoccales</taxon>
        <taxon>Methanomethylophilaceae</taxon>
        <taxon>Methanomethylophilus</taxon>
    </lineage>
</organism>
<evidence type="ECO:0000313" key="11">
    <source>
        <dbReference type="Proteomes" id="UP000273278"/>
    </source>
</evidence>
<protein>
    <recommendedName>
        <fullName evidence="3">glucose-1-phosphate thymidylyltransferase</fullName>
        <ecNumber evidence="3">2.7.7.24</ecNumber>
    </recommendedName>
</protein>
<comment type="similarity">
    <text evidence="2">Belongs to the glucose-1-phosphate thymidylyltransferase family.</text>
</comment>
<keyword evidence="7" id="KW-0460">Magnesium</keyword>
<gene>
    <name evidence="10" type="ORF">BKD89_00450</name>
</gene>
<accession>A0A3G3IEW3</accession>
<evidence type="ECO:0000256" key="8">
    <source>
        <dbReference type="ARBA" id="ARBA00049336"/>
    </source>
</evidence>
<feature type="domain" description="Nucleotidyl transferase" evidence="9">
    <location>
        <begin position="2"/>
        <end position="240"/>
    </location>
</feature>
<dbReference type="GeneID" id="41320894"/>
<comment type="catalytic activity">
    <reaction evidence="8">
        <text>dTTP + alpha-D-glucose 1-phosphate + H(+) = dTDP-alpha-D-glucose + diphosphate</text>
        <dbReference type="Rhea" id="RHEA:15225"/>
        <dbReference type="ChEBI" id="CHEBI:15378"/>
        <dbReference type="ChEBI" id="CHEBI:33019"/>
        <dbReference type="ChEBI" id="CHEBI:37568"/>
        <dbReference type="ChEBI" id="CHEBI:57477"/>
        <dbReference type="ChEBI" id="CHEBI:58601"/>
        <dbReference type="EC" id="2.7.7.24"/>
    </reaction>
</comment>
<evidence type="ECO:0000256" key="3">
    <source>
        <dbReference type="ARBA" id="ARBA00012461"/>
    </source>
</evidence>
<evidence type="ECO:0000256" key="5">
    <source>
        <dbReference type="ARBA" id="ARBA00022695"/>
    </source>
</evidence>
<evidence type="ECO:0000256" key="4">
    <source>
        <dbReference type="ARBA" id="ARBA00022679"/>
    </source>
</evidence>
<dbReference type="InterPro" id="IPR005835">
    <property type="entry name" value="NTP_transferase_dom"/>
</dbReference>
<dbReference type="InterPro" id="IPR005907">
    <property type="entry name" value="G1P_thy_trans_s"/>
</dbReference>
<evidence type="ECO:0000256" key="7">
    <source>
        <dbReference type="ARBA" id="ARBA00022842"/>
    </source>
</evidence>
<dbReference type="FunFam" id="3.90.550.10:FF:000023">
    <property type="entry name" value="Glucose-1-phosphate thymidylyltransferase"/>
    <property type="match status" value="1"/>
</dbReference>
<dbReference type="RefSeq" id="WP_015504000.1">
    <property type="nucleotide sequence ID" value="NZ_CAYAVM010000023.1"/>
</dbReference>
<keyword evidence="4 10" id="KW-0808">Transferase</keyword>
<dbReference type="Gene3D" id="3.90.550.10">
    <property type="entry name" value="Spore Coat Polysaccharide Biosynthesis Protein SpsA, Chain A"/>
    <property type="match status" value="1"/>
</dbReference>
<keyword evidence="5" id="KW-0548">Nucleotidyltransferase</keyword>
<proteinExistence type="inferred from homology"/>
<dbReference type="SUPFAM" id="SSF53448">
    <property type="entry name" value="Nucleotide-diphospho-sugar transferases"/>
    <property type="match status" value="1"/>
</dbReference>
<dbReference type="GO" id="GO:0046872">
    <property type="term" value="F:metal ion binding"/>
    <property type="evidence" value="ECO:0007669"/>
    <property type="project" value="UniProtKB-KW"/>
</dbReference>
<dbReference type="OMA" id="EIAYEMG"/>
<dbReference type="CDD" id="cd02538">
    <property type="entry name" value="G1P_TT_short"/>
    <property type="match status" value="1"/>
</dbReference>
<dbReference type="Proteomes" id="UP000273278">
    <property type="component" value="Chromosome"/>
</dbReference>
<evidence type="ECO:0000256" key="6">
    <source>
        <dbReference type="ARBA" id="ARBA00022723"/>
    </source>
</evidence>
<comment type="cofactor">
    <cofactor evidence="1">
        <name>Mg(2+)</name>
        <dbReference type="ChEBI" id="CHEBI:18420"/>
    </cofactor>
</comment>
<dbReference type="PANTHER" id="PTHR43532:SF1">
    <property type="entry name" value="GLUCOSE-1-PHOSPHATE THYMIDYLYLTRANSFERASE 1"/>
    <property type="match status" value="1"/>
</dbReference>
<dbReference type="EC" id="2.7.7.24" evidence="3"/>
<dbReference type="PANTHER" id="PTHR43532">
    <property type="entry name" value="GLUCOSE-1-PHOSPHATE THYMIDYLYLTRANSFERASE"/>
    <property type="match status" value="1"/>
</dbReference>
<sequence length="299" mass="33502">MKGIVLAGGSGTRLYPLTVSTSKQLLPVYDKPMVFYPLSVLMEAGIRDILIISTPSDIGKFKQLLGDGSDFGIKISYEVQPSPDGLAQAFIIGEKFIEGDACALILGDNLFHGNDFNHMLREAVIDAERGKSTIFGYPVKNPQRFGVVEFDSEGNVIGIEEKPVCPKSDYCVTGLYFYDKNVVDYSKTIVPSKRNELEITDLNRIYLKKKSLKVNLLDKSFKWWDTGTFDSLIEASDYVHDHYVRTGYTINSPEQVAFNQDWISKEKMLALSVRYGNSPYGAYLKKIAEGKSNEKNNDN</sequence>
<dbReference type="NCBIfam" id="TIGR01207">
    <property type="entry name" value="rmlA"/>
    <property type="match status" value="1"/>
</dbReference>
<dbReference type="AlphaFoldDB" id="A0A3G3IEW3"/>
<dbReference type="EMBL" id="CP017686">
    <property type="protein sequence ID" value="AYQ54291.1"/>
    <property type="molecule type" value="Genomic_DNA"/>
</dbReference>
<evidence type="ECO:0000313" key="10">
    <source>
        <dbReference type="EMBL" id="AYQ54291.1"/>
    </source>
</evidence>
<reference evidence="10 11" key="1">
    <citation type="submission" date="2016-10" db="EMBL/GenBank/DDBJ databases">
        <title>Complete genome of the TMA-utilizing, human hosted archaeon Methanomethylophilus alvus Gen. nov, sp. nov., strain Mx-05, derived from a pure culture.</title>
        <authorList>
            <person name="Brugere J.-F."/>
            <person name="Ben Hania W."/>
            <person name="Chaudhary P.P."/>
            <person name="Gaci N."/>
            <person name="Borrel G."/>
            <person name="Cao Van Tuat L."/>
            <person name="Fardeau M.-L."/>
            <person name="Harris H.M.B."/>
            <person name="O'Toole P.W."/>
            <person name="Ollivier B."/>
        </authorList>
    </citation>
    <scope>NUCLEOTIDE SEQUENCE [LARGE SCALE GENOMIC DNA]</scope>
    <source>
        <strain evidence="10 11">Mx-05</strain>
    </source>
</reference>
<evidence type="ECO:0000256" key="1">
    <source>
        <dbReference type="ARBA" id="ARBA00001946"/>
    </source>
</evidence>